<protein>
    <submittedName>
        <fullName evidence="3">Tripartite-type tricarboxylate transporter receptor subunit TctC</fullName>
    </submittedName>
</protein>
<dbReference type="Gene3D" id="3.40.190.10">
    <property type="entry name" value="Periplasmic binding protein-like II"/>
    <property type="match status" value="1"/>
</dbReference>
<evidence type="ECO:0000256" key="2">
    <source>
        <dbReference type="SAM" id="SignalP"/>
    </source>
</evidence>
<feature type="chain" id="PRO_5032587443" evidence="2">
    <location>
        <begin position="29"/>
        <end position="334"/>
    </location>
</feature>
<keyword evidence="2" id="KW-0732">Signal</keyword>
<dbReference type="InterPro" id="IPR005064">
    <property type="entry name" value="BUG"/>
</dbReference>
<dbReference type="RefSeq" id="WP_019404713.1">
    <property type="nucleotide sequence ID" value="NZ_JACIEN010000004.1"/>
</dbReference>
<organism evidence="3 4">
    <name type="scientific">Chelatococcus caeni</name>
    <dbReference type="NCBI Taxonomy" id="1348468"/>
    <lineage>
        <taxon>Bacteria</taxon>
        <taxon>Pseudomonadati</taxon>
        <taxon>Pseudomonadota</taxon>
        <taxon>Alphaproteobacteria</taxon>
        <taxon>Hyphomicrobiales</taxon>
        <taxon>Chelatococcaceae</taxon>
        <taxon>Chelatococcus</taxon>
    </lineage>
</organism>
<dbReference type="PANTHER" id="PTHR42928">
    <property type="entry name" value="TRICARBOXYLATE-BINDING PROTEIN"/>
    <property type="match status" value="1"/>
</dbReference>
<dbReference type="Gene3D" id="3.40.190.150">
    <property type="entry name" value="Bordetella uptake gene, domain 1"/>
    <property type="match status" value="1"/>
</dbReference>
<comment type="similarity">
    <text evidence="1">Belongs to the UPF0065 (bug) family.</text>
</comment>
<gene>
    <name evidence="3" type="ORF">GGR16_003287</name>
</gene>
<dbReference type="EMBL" id="JACIEN010000004">
    <property type="protein sequence ID" value="MBB4018240.1"/>
    <property type="molecule type" value="Genomic_DNA"/>
</dbReference>
<dbReference type="PIRSF" id="PIRSF017082">
    <property type="entry name" value="YflP"/>
    <property type="match status" value="1"/>
</dbReference>
<dbReference type="AlphaFoldDB" id="A0A840BZ60"/>
<proteinExistence type="inferred from homology"/>
<evidence type="ECO:0000313" key="4">
    <source>
        <dbReference type="Proteomes" id="UP000577362"/>
    </source>
</evidence>
<sequence length="334" mass="34338">MKNGWMTSGFSRLFAMSLLGGGFLVAGAAGDAAKAEYPDRPVTIIVPWGAGGGTDTIVRLFAVGFEEALGVPVNIVNRTGGNGVIGHTAIATAAPDGYTLGACTSEISYFKTMNLAPLTPESFDLISRIAEIPAGVTVKTGGRFQDLKSVVEAMKSEPAGTLTSSGSGLGGPWHLAIAGLARMENLPASTVKFVPSQGGAPALQDVMAGGIDLFTGSPVEAKSLAESGEVKVVAVMAKERLAAFPDVPTVKEAIGVDWTLSNWFSLCAPPGLPAEVKAKIVETGKKGHAAPSVQTNLKERGITPVWDGPEQFAEFANAFAGTAAILLKDLGLAK</sequence>
<name>A0A840BZ60_9HYPH</name>
<dbReference type="Pfam" id="PF03401">
    <property type="entry name" value="TctC"/>
    <property type="match status" value="1"/>
</dbReference>
<accession>A0A840BZ60</accession>
<keyword evidence="4" id="KW-1185">Reference proteome</keyword>
<reference evidence="3 4" key="1">
    <citation type="submission" date="2020-08" db="EMBL/GenBank/DDBJ databases">
        <title>Genomic Encyclopedia of Type Strains, Phase IV (KMG-IV): sequencing the most valuable type-strain genomes for metagenomic binning, comparative biology and taxonomic classification.</title>
        <authorList>
            <person name="Goeker M."/>
        </authorList>
    </citation>
    <scope>NUCLEOTIDE SEQUENCE [LARGE SCALE GENOMIC DNA]</scope>
    <source>
        <strain evidence="3 4">DSM 103737</strain>
    </source>
</reference>
<dbReference type="CDD" id="cd07012">
    <property type="entry name" value="PBP2_Bug_TTT"/>
    <property type="match status" value="1"/>
</dbReference>
<comment type="caution">
    <text evidence="3">The sequence shown here is derived from an EMBL/GenBank/DDBJ whole genome shotgun (WGS) entry which is preliminary data.</text>
</comment>
<evidence type="ECO:0000313" key="3">
    <source>
        <dbReference type="EMBL" id="MBB4018240.1"/>
    </source>
</evidence>
<dbReference type="InterPro" id="IPR042100">
    <property type="entry name" value="Bug_dom1"/>
</dbReference>
<evidence type="ECO:0000256" key="1">
    <source>
        <dbReference type="ARBA" id="ARBA00006987"/>
    </source>
</evidence>
<feature type="signal peptide" evidence="2">
    <location>
        <begin position="1"/>
        <end position="28"/>
    </location>
</feature>
<dbReference type="Proteomes" id="UP000577362">
    <property type="component" value="Unassembled WGS sequence"/>
</dbReference>
<dbReference type="PANTHER" id="PTHR42928:SF5">
    <property type="entry name" value="BLR1237 PROTEIN"/>
    <property type="match status" value="1"/>
</dbReference>
<keyword evidence="3" id="KW-0675">Receptor</keyword>